<dbReference type="EC" id="2.4.-.-" evidence="3"/>
<evidence type="ECO:0000256" key="1">
    <source>
        <dbReference type="ARBA" id="ARBA00022679"/>
    </source>
</evidence>
<dbReference type="AlphaFoldDB" id="A0AAE4JVN2"/>
<dbReference type="PANTHER" id="PTHR46401:SF2">
    <property type="entry name" value="GLYCOSYLTRANSFERASE WBBK-RELATED"/>
    <property type="match status" value="1"/>
</dbReference>
<keyword evidence="1 3" id="KW-0808">Transferase</keyword>
<dbReference type="EMBL" id="JAVMIP010000001">
    <property type="protein sequence ID" value="MDS3859243.1"/>
    <property type="molecule type" value="Genomic_DNA"/>
</dbReference>
<evidence type="ECO:0000313" key="3">
    <source>
        <dbReference type="EMBL" id="MDS3859243.1"/>
    </source>
</evidence>
<dbReference type="CDD" id="cd03801">
    <property type="entry name" value="GT4_PimA-like"/>
    <property type="match status" value="1"/>
</dbReference>
<organism evidence="3 4">
    <name type="scientific">Pseudocalidococcus azoricus BACA0444</name>
    <dbReference type="NCBI Taxonomy" id="2918990"/>
    <lineage>
        <taxon>Bacteria</taxon>
        <taxon>Bacillati</taxon>
        <taxon>Cyanobacteriota</taxon>
        <taxon>Cyanophyceae</taxon>
        <taxon>Acaryochloridales</taxon>
        <taxon>Thermosynechococcaceae</taxon>
        <taxon>Pseudocalidococcus</taxon>
        <taxon>Pseudocalidococcus azoricus</taxon>
    </lineage>
</organism>
<gene>
    <name evidence="3" type="ORF">RIF25_00340</name>
</gene>
<dbReference type="GO" id="GO:0016757">
    <property type="term" value="F:glycosyltransferase activity"/>
    <property type="evidence" value="ECO:0007669"/>
    <property type="project" value="UniProtKB-KW"/>
</dbReference>
<accession>A0AAE4JVN2</accession>
<dbReference type="SUPFAM" id="SSF53756">
    <property type="entry name" value="UDP-Glycosyltransferase/glycogen phosphorylase"/>
    <property type="match status" value="1"/>
</dbReference>
<keyword evidence="3" id="KW-0328">Glycosyltransferase</keyword>
<protein>
    <submittedName>
        <fullName evidence="3">Glycosyltransferase family 4 protein</fullName>
        <ecNumber evidence="3">2.4.-.-</ecNumber>
    </submittedName>
</protein>
<name>A0AAE4JVN2_9CYAN</name>
<proteinExistence type="predicted"/>
<dbReference type="Gene3D" id="3.40.50.2000">
    <property type="entry name" value="Glycogen Phosphorylase B"/>
    <property type="match status" value="2"/>
</dbReference>
<evidence type="ECO:0000313" key="4">
    <source>
        <dbReference type="Proteomes" id="UP001268256"/>
    </source>
</evidence>
<feature type="domain" description="Glycosyl transferase family 1" evidence="2">
    <location>
        <begin position="236"/>
        <end position="389"/>
    </location>
</feature>
<dbReference type="Proteomes" id="UP001268256">
    <property type="component" value="Unassembled WGS sequence"/>
</dbReference>
<dbReference type="GO" id="GO:0009103">
    <property type="term" value="P:lipopolysaccharide biosynthetic process"/>
    <property type="evidence" value="ECO:0007669"/>
    <property type="project" value="TreeGrafter"/>
</dbReference>
<sequence length="413" mass="47224">MFIISHPTGNTFSRSLLKELEDEDLDFLFFTTLSVDEKSRLLSFLPSFVRAEILRRNFSITPHHIRTRPFREIIRLIAPKLGAHFLIKHETGFACIDAVYQDLDQNISEYLSQDTKVGSIQAVYCYEDGALQTFKTARQKGITCFYDLPIAYWETSLKLLQEEAARYPQWESTLIGTRNSSAKLERKTQELQLANYVICPSKFVRDSLPQNIVDSKKILVSEFGSPQLNLSQHDFQYLNKGVPLRVLFVGSMTQRKGLADIFAAFRLLKRYDIELLVLGSPVVSMKFYKEEFPNFQYFSPRPHSEVLKLMRTCDVFLFPSIVEGRALVQQEAMISGLPLITTYNAGADDLVEDGVTGFLVPIRSPESIAEKLTWFADNRDKIPKMSYAAFNKAKALTWEKYSKKIVSLVLSAM</sequence>
<dbReference type="InterPro" id="IPR001296">
    <property type="entry name" value="Glyco_trans_1"/>
</dbReference>
<reference evidence="4" key="1">
    <citation type="submission" date="2023-07" db="EMBL/GenBank/DDBJ databases">
        <authorList>
            <person name="Luz R."/>
            <person name="Cordeiro R."/>
            <person name="Fonseca A."/>
            <person name="Goncalves V."/>
        </authorList>
    </citation>
    <scope>NUCLEOTIDE SEQUENCE [LARGE SCALE GENOMIC DNA]</scope>
    <source>
        <strain evidence="4">BACA0444</strain>
    </source>
</reference>
<comment type="caution">
    <text evidence="3">The sequence shown here is derived from an EMBL/GenBank/DDBJ whole genome shotgun (WGS) entry which is preliminary data.</text>
</comment>
<dbReference type="Pfam" id="PF00534">
    <property type="entry name" value="Glycos_transf_1"/>
    <property type="match status" value="1"/>
</dbReference>
<evidence type="ECO:0000259" key="2">
    <source>
        <dbReference type="Pfam" id="PF00534"/>
    </source>
</evidence>
<dbReference type="RefSeq" id="WP_322876581.1">
    <property type="nucleotide sequence ID" value="NZ_JAVMIP010000001.1"/>
</dbReference>
<dbReference type="PANTHER" id="PTHR46401">
    <property type="entry name" value="GLYCOSYLTRANSFERASE WBBK-RELATED"/>
    <property type="match status" value="1"/>
</dbReference>
<keyword evidence="4" id="KW-1185">Reference proteome</keyword>